<feature type="compositionally biased region" description="Low complexity" evidence="1">
    <location>
        <begin position="185"/>
        <end position="198"/>
    </location>
</feature>
<name>A0ABD3I556_9MARC</name>
<gene>
    <name evidence="2" type="ORF">R1sor_011543</name>
</gene>
<keyword evidence="3" id="KW-1185">Reference proteome</keyword>
<feature type="compositionally biased region" description="Basic and acidic residues" evidence="1">
    <location>
        <begin position="172"/>
        <end position="184"/>
    </location>
</feature>
<evidence type="ECO:0000313" key="3">
    <source>
        <dbReference type="Proteomes" id="UP001633002"/>
    </source>
</evidence>
<sequence>MTTCEPASNLPSPTSFQLDRIEIHDEAYQTWAVDYLKRARYTTSEIVLKLNAEDKKGNVRAKELGIVFYACKANAGFIELWWEQLRNKQLRKSILPMAGIDKSSLGGAGEGCVVDHGLNVDDVELTLIGRLPTSVLFKRVTDKKFDFHKYLASRGIKRLPSQQGSTVQSAGSRREEGTRIEETSRANVSSSSTSGGRADPVNPGDSALLKGKQVVETTAGSDATTSVARVPANKPVPATIASNGAAHGIKRKAVTVEKHKGFNPEETIVGFEKEANVTMLMDTANTDEIEEVQLELSQWYPLGYDTLVWCHIA</sequence>
<dbReference type="AlphaFoldDB" id="A0ABD3I556"/>
<feature type="compositionally biased region" description="Polar residues" evidence="1">
    <location>
        <begin position="161"/>
        <end position="171"/>
    </location>
</feature>
<dbReference type="EMBL" id="JBJQOH010000002">
    <property type="protein sequence ID" value="KAL3697467.1"/>
    <property type="molecule type" value="Genomic_DNA"/>
</dbReference>
<evidence type="ECO:0000313" key="2">
    <source>
        <dbReference type="EMBL" id="KAL3697467.1"/>
    </source>
</evidence>
<accession>A0ABD3I556</accession>
<organism evidence="2 3">
    <name type="scientific">Riccia sorocarpa</name>
    <dbReference type="NCBI Taxonomy" id="122646"/>
    <lineage>
        <taxon>Eukaryota</taxon>
        <taxon>Viridiplantae</taxon>
        <taxon>Streptophyta</taxon>
        <taxon>Embryophyta</taxon>
        <taxon>Marchantiophyta</taxon>
        <taxon>Marchantiopsida</taxon>
        <taxon>Marchantiidae</taxon>
        <taxon>Marchantiales</taxon>
        <taxon>Ricciaceae</taxon>
        <taxon>Riccia</taxon>
    </lineage>
</organism>
<proteinExistence type="predicted"/>
<evidence type="ECO:0000256" key="1">
    <source>
        <dbReference type="SAM" id="MobiDB-lite"/>
    </source>
</evidence>
<protein>
    <submittedName>
        <fullName evidence="2">Uncharacterized protein</fullName>
    </submittedName>
</protein>
<comment type="caution">
    <text evidence="2">The sequence shown here is derived from an EMBL/GenBank/DDBJ whole genome shotgun (WGS) entry which is preliminary data.</text>
</comment>
<reference evidence="2 3" key="1">
    <citation type="submission" date="2024-09" db="EMBL/GenBank/DDBJ databases">
        <title>Chromosome-scale assembly of Riccia sorocarpa.</title>
        <authorList>
            <person name="Paukszto L."/>
        </authorList>
    </citation>
    <scope>NUCLEOTIDE SEQUENCE [LARGE SCALE GENOMIC DNA]</scope>
    <source>
        <strain evidence="2">LP-2024</strain>
        <tissue evidence="2">Aerial parts of the thallus</tissue>
    </source>
</reference>
<feature type="region of interest" description="Disordered" evidence="1">
    <location>
        <begin position="161"/>
        <end position="207"/>
    </location>
</feature>
<dbReference type="Proteomes" id="UP001633002">
    <property type="component" value="Unassembled WGS sequence"/>
</dbReference>